<protein>
    <recommendedName>
        <fullName evidence="5">Probable membrane transporter protein</fullName>
    </recommendedName>
</protein>
<organism evidence="6 7">
    <name type="scientific">Candidatus Scalindua rubra</name>
    <dbReference type="NCBI Taxonomy" id="1872076"/>
    <lineage>
        <taxon>Bacteria</taxon>
        <taxon>Pseudomonadati</taxon>
        <taxon>Planctomycetota</taxon>
        <taxon>Candidatus Brocadiia</taxon>
        <taxon>Candidatus Brocadiales</taxon>
        <taxon>Candidatus Scalinduaceae</taxon>
        <taxon>Candidatus Scalindua</taxon>
    </lineage>
</organism>
<dbReference type="InterPro" id="IPR002781">
    <property type="entry name" value="TM_pro_TauE-like"/>
</dbReference>
<sequence length="95" mass="10736">MVALIHFLNNLLKLGLFWKNVGFSIIRRFGVVSIMGALLGAYFQFYVYSSTLKIFLGIVLVILGGRELLPQKRSGHYLKGLTSWVDFRPGCWGVL</sequence>
<keyword evidence="4 5" id="KW-0472">Membrane</keyword>
<dbReference type="AlphaFoldDB" id="A0A1E3XC04"/>
<evidence type="ECO:0000256" key="2">
    <source>
        <dbReference type="ARBA" id="ARBA00022692"/>
    </source>
</evidence>
<dbReference type="Pfam" id="PF01925">
    <property type="entry name" value="TauE"/>
    <property type="match status" value="1"/>
</dbReference>
<comment type="similarity">
    <text evidence="5">Belongs to the 4-toluene sulfonate uptake permease (TSUP) (TC 2.A.102) family.</text>
</comment>
<keyword evidence="3 5" id="KW-1133">Transmembrane helix</keyword>
<evidence type="ECO:0000313" key="7">
    <source>
        <dbReference type="Proteomes" id="UP000094056"/>
    </source>
</evidence>
<gene>
    <name evidence="6" type="ORF">SCARUB_01655</name>
</gene>
<evidence type="ECO:0000256" key="3">
    <source>
        <dbReference type="ARBA" id="ARBA00022989"/>
    </source>
</evidence>
<keyword evidence="2 5" id="KW-0812">Transmembrane</keyword>
<accession>A0A1E3XC04</accession>
<feature type="transmembrane region" description="Helical" evidence="5">
    <location>
        <begin position="51"/>
        <end position="69"/>
    </location>
</feature>
<evidence type="ECO:0000256" key="4">
    <source>
        <dbReference type="ARBA" id="ARBA00023136"/>
    </source>
</evidence>
<reference evidence="6 7" key="1">
    <citation type="submission" date="2016-07" db="EMBL/GenBank/DDBJ databases">
        <title>Draft genome of Scalindua rubra, obtained from a brine-seawater interface in the Red Sea, sheds light on salt adaptation in anammox bacteria.</title>
        <authorList>
            <person name="Speth D.R."/>
            <person name="Lagkouvardos I."/>
            <person name="Wang Y."/>
            <person name="Qian P.-Y."/>
            <person name="Dutilh B.E."/>
            <person name="Jetten M.S."/>
        </authorList>
    </citation>
    <scope>NUCLEOTIDE SEQUENCE [LARGE SCALE GENOMIC DNA]</scope>
    <source>
        <strain evidence="6">BSI-1</strain>
    </source>
</reference>
<evidence type="ECO:0000313" key="6">
    <source>
        <dbReference type="EMBL" id="ODS33177.1"/>
    </source>
</evidence>
<comment type="subcellular location">
    <subcellularLocation>
        <location evidence="5">Cell membrane</location>
        <topology evidence="5">Multi-pass membrane protein</topology>
    </subcellularLocation>
    <subcellularLocation>
        <location evidence="1">Membrane</location>
        <topology evidence="1">Multi-pass membrane protein</topology>
    </subcellularLocation>
</comment>
<proteinExistence type="inferred from homology"/>
<name>A0A1E3XC04_9BACT</name>
<evidence type="ECO:0000256" key="1">
    <source>
        <dbReference type="ARBA" id="ARBA00004141"/>
    </source>
</evidence>
<evidence type="ECO:0000256" key="5">
    <source>
        <dbReference type="RuleBase" id="RU363041"/>
    </source>
</evidence>
<dbReference type="Proteomes" id="UP000094056">
    <property type="component" value="Unassembled WGS sequence"/>
</dbReference>
<comment type="caution">
    <text evidence="6">The sequence shown here is derived from an EMBL/GenBank/DDBJ whole genome shotgun (WGS) entry which is preliminary data.</text>
</comment>
<keyword evidence="5" id="KW-1003">Cell membrane</keyword>
<dbReference type="GO" id="GO:0005886">
    <property type="term" value="C:plasma membrane"/>
    <property type="evidence" value="ECO:0007669"/>
    <property type="project" value="UniProtKB-SubCell"/>
</dbReference>
<dbReference type="EMBL" id="MAYW01000035">
    <property type="protein sequence ID" value="ODS33177.1"/>
    <property type="molecule type" value="Genomic_DNA"/>
</dbReference>